<dbReference type="AlphaFoldDB" id="A0A0F4GIQ0"/>
<evidence type="ECO:0000313" key="2">
    <source>
        <dbReference type="EMBL" id="KJX97266.1"/>
    </source>
</evidence>
<protein>
    <submittedName>
        <fullName evidence="2">Uncharacterized protein</fullName>
    </submittedName>
</protein>
<accession>A0A0F4GIQ0</accession>
<name>A0A0F4GIQ0_9PEZI</name>
<evidence type="ECO:0000313" key="3">
    <source>
        <dbReference type="Proteomes" id="UP000033647"/>
    </source>
</evidence>
<keyword evidence="1" id="KW-0732">Signal</keyword>
<gene>
    <name evidence="2" type="ORF">TI39_contig517g00017</name>
</gene>
<dbReference type="Proteomes" id="UP000033647">
    <property type="component" value="Unassembled WGS sequence"/>
</dbReference>
<comment type="caution">
    <text evidence="2">The sequence shown here is derived from an EMBL/GenBank/DDBJ whole genome shotgun (WGS) entry which is preliminary data.</text>
</comment>
<feature type="chain" id="PRO_5002468722" evidence="1">
    <location>
        <begin position="19"/>
        <end position="146"/>
    </location>
</feature>
<reference evidence="2 3" key="1">
    <citation type="submission" date="2015-03" db="EMBL/GenBank/DDBJ databases">
        <title>RNA-seq based gene annotation and comparative genomics of four Zymoseptoria species reveal species-specific pathogenicity related genes and transposable element activity.</title>
        <authorList>
            <person name="Grandaubert J."/>
            <person name="Bhattacharyya A."/>
            <person name="Stukenbrock E.H."/>
        </authorList>
    </citation>
    <scope>NUCLEOTIDE SEQUENCE [LARGE SCALE GENOMIC DNA]</scope>
    <source>
        <strain evidence="2 3">Zb18110</strain>
    </source>
</reference>
<organism evidence="2 3">
    <name type="scientific">Zymoseptoria brevis</name>
    <dbReference type="NCBI Taxonomy" id="1047168"/>
    <lineage>
        <taxon>Eukaryota</taxon>
        <taxon>Fungi</taxon>
        <taxon>Dikarya</taxon>
        <taxon>Ascomycota</taxon>
        <taxon>Pezizomycotina</taxon>
        <taxon>Dothideomycetes</taxon>
        <taxon>Dothideomycetidae</taxon>
        <taxon>Mycosphaerellales</taxon>
        <taxon>Mycosphaerellaceae</taxon>
        <taxon>Zymoseptoria</taxon>
    </lineage>
</organism>
<dbReference type="EMBL" id="LAFY01000509">
    <property type="protein sequence ID" value="KJX97266.1"/>
    <property type="molecule type" value="Genomic_DNA"/>
</dbReference>
<keyword evidence="3" id="KW-1185">Reference proteome</keyword>
<proteinExistence type="predicted"/>
<evidence type="ECO:0000256" key="1">
    <source>
        <dbReference type="SAM" id="SignalP"/>
    </source>
</evidence>
<sequence length="146" mass="15746">MQFSSTLIASFLFGSALAGFEIKEAAANSKAGGSGSARLLMARDVPATCTDGSQCQNITLLDGENPCLIQSRYSKECHQGFCLIINRDPWALLKCAFPDFEIDDACYRGHPEDDSYYARGVRDCDSTPGNGNAGCSAEKDPCKRDD</sequence>
<feature type="signal peptide" evidence="1">
    <location>
        <begin position="1"/>
        <end position="18"/>
    </location>
</feature>